<keyword evidence="10 17" id="KW-1278">Translocase</keyword>
<feature type="binding site" evidence="16">
    <location>
        <position position="163"/>
    </location>
    <ligand>
        <name>Mg(2+)</name>
        <dbReference type="ChEBI" id="CHEBI:18420"/>
    </ligand>
</feature>
<comment type="subcellular location">
    <subcellularLocation>
        <location evidence="2">Endomembrane system</location>
        <topology evidence="2">Multi-pass membrane protein</topology>
    </subcellularLocation>
    <subcellularLocation>
        <location evidence="17">Membrane</location>
        <topology evidence="17">Multi-pass membrane protein</topology>
    </subcellularLocation>
</comment>
<feature type="binding site" evidence="15">
    <location>
        <position position="166"/>
    </location>
    <ligand>
        <name>ATP</name>
        <dbReference type="ChEBI" id="CHEBI:30616"/>
    </ligand>
</feature>
<feature type="binding site" evidence="15">
    <location>
        <position position="167"/>
    </location>
    <ligand>
        <name>ATP</name>
        <dbReference type="ChEBI" id="CHEBI:30616"/>
    </ligand>
</feature>
<evidence type="ECO:0000256" key="12">
    <source>
        <dbReference type="ARBA" id="ARBA00023055"/>
    </source>
</evidence>
<gene>
    <name evidence="19" type="ORF">TPSB3V08_LOCUS5537</name>
</gene>
<feature type="binding site" evidence="15">
    <location>
        <position position="56"/>
    </location>
    <ligand>
        <name>ATP</name>
        <dbReference type="ChEBI" id="CHEBI:30616"/>
    </ligand>
</feature>
<dbReference type="InterPro" id="IPR023214">
    <property type="entry name" value="HAD_sf"/>
</dbReference>
<evidence type="ECO:0000256" key="15">
    <source>
        <dbReference type="PIRSR" id="PIRSR606539-2"/>
    </source>
</evidence>
<dbReference type="EMBL" id="OD002969">
    <property type="protein sequence ID" value="CAD7406700.1"/>
    <property type="molecule type" value="Genomic_DNA"/>
</dbReference>
<evidence type="ECO:0000256" key="7">
    <source>
        <dbReference type="ARBA" id="ARBA00022741"/>
    </source>
</evidence>
<name>A0A7R9D238_TIMPO</name>
<keyword evidence="7 15" id="KW-0547">Nucleotide-binding</keyword>
<dbReference type="GO" id="GO:0005524">
    <property type="term" value="F:ATP binding"/>
    <property type="evidence" value="ECO:0007669"/>
    <property type="project" value="UniProtKB-UniRule"/>
</dbReference>
<evidence type="ECO:0000256" key="13">
    <source>
        <dbReference type="ARBA" id="ARBA00023136"/>
    </source>
</evidence>
<evidence type="ECO:0000256" key="14">
    <source>
        <dbReference type="ARBA" id="ARBA00034036"/>
    </source>
</evidence>
<accession>A0A7R9D238</accession>
<dbReference type="InterPro" id="IPR032630">
    <property type="entry name" value="P_typ_ATPase_c"/>
</dbReference>
<dbReference type="GO" id="GO:0005886">
    <property type="term" value="C:plasma membrane"/>
    <property type="evidence" value="ECO:0007669"/>
    <property type="project" value="TreeGrafter"/>
</dbReference>
<evidence type="ECO:0000256" key="8">
    <source>
        <dbReference type="ARBA" id="ARBA00022840"/>
    </source>
</evidence>
<feature type="binding site" evidence="15">
    <location>
        <position position="55"/>
    </location>
    <ligand>
        <name>ATP</name>
        <dbReference type="ChEBI" id="CHEBI:30616"/>
    </ligand>
</feature>
<evidence type="ECO:0000313" key="19">
    <source>
        <dbReference type="EMBL" id="CAD7406700.1"/>
    </source>
</evidence>
<evidence type="ECO:0000256" key="17">
    <source>
        <dbReference type="RuleBase" id="RU362033"/>
    </source>
</evidence>
<evidence type="ECO:0000256" key="4">
    <source>
        <dbReference type="ARBA" id="ARBA00022448"/>
    </source>
</evidence>
<dbReference type="NCBIfam" id="TIGR01494">
    <property type="entry name" value="ATPase_P-type"/>
    <property type="match status" value="2"/>
</dbReference>
<reference evidence="19" key="1">
    <citation type="submission" date="2020-11" db="EMBL/GenBank/DDBJ databases">
        <authorList>
            <person name="Tran Van P."/>
        </authorList>
    </citation>
    <scope>NUCLEOTIDE SEQUENCE</scope>
</reference>
<keyword evidence="8 15" id="KW-0067">ATP-binding</keyword>
<evidence type="ECO:0000256" key="10">
    <source>
        <dbReference type="ARBA" id="ARBA00022967"/>
    </source>
</evidence>
<dbReference type="Gene3D" id="3.40.50.1000">
    <property type="entry name" value="HAD superfamily/HAD-like"/>
    <property type="match status" value="1"/>
</dbReference>
<keyword evidence="4" id="KW-0813">Transport</keyword>
<dbReference type="GO" id="GO:0016887">
    <property type="term" value="F:ATP hydrolysis activity"/>
    <property type="evidence" value="ECO:0007669"/>
    <property type="project" value="InterPro"/>
</dbReference>
<dbReference type="PRINTS" id="PR00119">
    <property type="entry name" value="CATATPASE"/>
</dbReference>
<feature type="binding site" evidence="15">
    <location>
        <position position="137"/>
    </location>
    <ligand>
        <name>ATP</name>
        <dbReference type="ChEBI" id="CHEBI:30616"/>
    </ligand>
</feature>
<evidence type="ECO:0000256" key="1">
    <source>
        <dbReference type="ARBA" id="ARBA00001946"/>
    </source>
</evidence>
<evidence type="ECO:0000259" key="18">
    <source>
        <dbReference type="Pfam" id="PF16212"/>
    </source>
</evidence>
<comment type="catalytic activity">
    <reaction evidence="14 17">
        <text>ATP + H2O + phospholipidSide 1 = ADP + phosphate + phospholipidSide 2.</text>
        <dbReference type="EC" id="7.6.2.1"/>
    </reaction>
</comment>
<dbReference type="InterPro" id="IPR001757">
    <property type="entry name" value="P_typ_ATPase"/>
</dbReference>
<keyword evidence="11 17" id="KW-1133">Transmembrane helix</keyword>
<dbReference type="InterPro" id="IPR036412">
    <property type="entry name" value="HAD-like_sf"/>
</dbReference>
<dbReference type="GO" id="GO:0006897">
    <property type="term" value="P:endocytosis"/>
    <property type="evidence" value="ECO:0007669"/>
    <property type="project" value="TreeGrafter"/>
</dbReference>
<feature type="binding site" evidence="15">
    <location>
        <position position="57"/>
    </location>
    <ligand>
        <name>ATP</name>
        <dbReference type="ChEBI" id="CHEBI:30616"/>
    </ligand>
</feature>
<comment type="similarity">
    <text evidence="3 17">Belongs to the cation transport ATPase (P-type) (TC 3.A.3) family. Type IV subfamily.</text>
</comment>
<dbReference type="NCBIfam" id="TIGR01652">
    <property type="entry name" value="ATPase-Plipid"/>
    <property type="match status" value="1"/>
</dbReference>
<feature type="binding site" evidence="16">
    <location>
        <position position="167"/>
    </location>
    <ligand>
        <name>Mg(2+)</name>
        <dbReference type="ChEBI" id="CHEBI:18420"/>
    </ligand>
</feature>
<feature type="transmembrane region" description="Helical" evidence="17">
    <location>
        <begin position="348"/>
        <end position="367"/>
    </location>
</feature>
<evidence type="ECO:0000256" key="2">
    <source>
        <dbReference type="ARBA" id="ARBA00004127"/>
    </source>
</evidence>
<feature type="transmembrane region" description="Helical" evidence="17">
    <location>
        <begin position="405"/>
        <end position="421"/>
    </location>
</feature>
<dbReference type="InterPro" id="IPR006539">
    <property type="entry name" value="P-type_ATPase_IV"/>
</dbReference>
<feature type="transmembrane region" description="Helical" evidence="17">
    <location>
        <begin position="373"/>
        <end position="393"/>
    </location>
</feature>
<dbReference type="FunFam" id="3.40.50.1000:FF:000009">
    <property type="entry name" value="Phospholipid-transporting ATPase"/>
    <property type="match status" value="1"/>
</dbReference>
<dbReference type="SUPFAM" id="SSF81665">
    <property type="entry name" value="Calcium ATPase, transmembrane domain M"/>
    <property type="match status" value="1"/>
</dbReference>
<dbReference type="GO" id="GO:0140326">
    <property type="term" value="F:ATPase-coupled intramembrane lipid transporter activity"/>
    <property type="evidence" value="ECO:0007669"/>
    <property type="project" value="UniProtKB-EC"/>
</dbReference>
<dbReference type="EC" id="7.6.2.1" evidence="17"/>
<feature type="domain" description="P-type ATPase C-terminal" evidence="18">
    <location>
        <begin position="190"/>
        <end position="421"/>
    </location>
</feature>
<dbReference type="InterPro" id="IPR023298">
    <property type="entry name" value="ATPase_P-typ_TM_dom_sf"/>
</dbReference>
<feature type="binding site" evidence="15">
    <location>
        <position position="143"/>
    </location>
    <ligand>
        <name>ATP</name>
        <dbReference type="ChEBI" id="CHEBI:30616"/>
    </ligand>
</feature>
<feature type="transmembrane region" description="Helical" evidence="17">
    <location>
        <begin position="224"/>
        <end position="244"/>
    </location>
</feature>
<feature type="transmembrane region" description="Helical" evidence="17">
    <location>
        <begin position="319"/>
        <end position="341"/>
    </location>
</feature>
<organism evidence="19">
    <name type="scientific">Timema poppense</name>
    <name type="common">Walking stick</name>
    <dbReference type="NCBI Taxonomy" id="170557"/>
    <lineage>
        <taxon>Eukaryota</taxon>
        <taxon>Metazoa</taxon>
        <taxon>Ecdysozoa</taxon>
        <taxon>Arthropoda</taxon>
        <taxon>Hexapoda</taxon>
        <taxon>Insecta</taxon>
        <taxon>Pterygota</taxon>
        <taxon>Neoptera</taxon>
        <taxon>Polyneoptera</taxon>
        <taxon>Phasmatodea</taxon>
        <taxon>Timematodea</taxon>
        <taxon>Timematoidea</taxon>
        <taxon>Timematidae</taxon>
        <taxon>Timema</taxon>
    </lineage>
</organism>
<dbReference type="Pfam" id="PF00702">
    <property type="entry name" value="Hydrolase"/>
    <property type="match status" value="1"/>
</dbReference>
<dbReference type="GO" id="GO:0000287">
    <property type="term" value="F:magnesium ion binding"/>
    <property type="evidence" value="ECO:0007669"/>
    <property type="project" value="UniProtKB-UniRule"/>
</dbReference>
<keyword evidence="13 17" id="KW-0472">Membrane</keyword>
<sequence length="423" mass="47239">MSVSDRVAQVAAVVESLEREMELLCVTGVEDRLQDRVRPTLELLRNAGIKIWMLTGDKLETATCIAKSSRLVSRTQGLHVFKAVVTRTDAHLELNTFRKKQDCALVISGDSLEVCLQYYQHEFLELACGCPAVVCCRCSPTQKAEVVRLIQRHTGKRTAAVGDGGNDVSMIQAADAGIGIAGREGHQASLAADFSIPQFSHLARLLLVHGRRSYKRSASLSQFVIHRGLIITTMQAVFSSVFYFSSVALYQGFLMVGYATVYTMFPVFSLVLDKDVSGKIALTYPELYKELSKGRSLSFKTFLMWVLISIYQGETSSQLPHVVLISIYQGGVIMYGALVLFEDEFIHIVAISFTSLILTELIMVALTVRTWHIIMVMAELFSLALYILSLVVLKDYFGPARHMFPVYYYPFPLFSLYVFVLCV</sequence>
<dbReference type="PANTHER" id="PTHR24092:SF5">
    <property type="entry name" value="PHOSPHOLIPID-TRANSPORTING ATPASE"/>
    <property type="match status" value="1"/>
</dbReference>
<dbReference type="GO" id="GO:0005768">
    <property type="term" value="C:endosome"/>
    <property type="evidence" value="ECO:0007669"/>
    <property type="project" value="TreeGrafter"/>
</dbReference>
<proteinExistence type="inferred from homology"/>
<evidence type="ECO:0000256" key="6">
    <source>
        <dbReference type="ARBA" id="ARBA00022723"/>
    </source>
</evidence>
<dbReference type="AlphaFoldDB" id="A0A7R9D238"/>
<evidence type="ECO:0000256" key="11">
    <source>
        <dbReference type="ARBA" id="ARBA00022989"/>
    </source>
</evidence>
<keyword evidence="6 16" id="KW-0479">Metal-binding</keyword>
<dbReference type="GO" id="GO:0006890">
    <property type="term" value="P:retrograde vesicle-mediated transport, Golgi to endoplasmic reticulum"/>
    <property type="evidence" value="ECO:0007669"/>
    <property type="project" value="TreeGrafter"/>
</dbReference>
<keyword evidence="12" id="KW-0445">Lipid transport</keyword>
<keyword evidence="5 17" id="KW-0812">Transmembrane</keyword>
<comment type="cofactor">
    <cofactor evidence="1 16">
        <name>Mg(2+)</name>
        <dbReference type="ChEBI" id="CHEBI:18420"/>
    </cofactor>
</comment>
<keyword evidence="9 16" id="KW-0460">Magnesium</keyword>
<evidence type="ECO:0000256" key="3">
    <source>
        <dbReference type="ARBA" id="ARBA00008109"/>
    </source>
</evidence>
<dbReference type="GO" id="GO:0045332">
    <property type="term" value="P:phospholipid translocation"/>
    <property type="evidence" value="ECO:0007669"/>
    <property type="project" value="TreeGrafter"/>
</dbReference>
<dbReference type="PANTHER" id="PTHR24092">
    <property type="entry name" value="PROBABLE PHOSPHOLIPID-TRANSPORTING ATPASE"/>
    <property type="match status" value="1"/>
</dbReference>
<evidence type="ECO:0000256" key="5">
    <source>
        <dbReference type="ARBA" id="ARBA00022692"/>
    </source>
</evidence>
<dbReference type="GO" id="GO:0005802">
    <property type="term" value="C:trans-Golgi network"/>
    <property type="evidence" value="ECO:0007669"/>
    <property type="project" value="TreeGrafter"/>
</dbReference>
<evidence type="ECO:0000256" key="9">
    <source>
        <dbReference type="ARBA" id="ARBA00022842"/>
    </source>
</evidence>
<dbReference type="SUPFAM" id="SSF56784">
    <property type="entry name" value="HAD-like"/>
    <property type="match status" value="1"/>
</dbReference>
<feature type="transmembrane region" description="Helical" evidence="17">
    <location>
        <begin position="250"/>
        <end position="272"/>
    </location>
</feature>
<dbReference type="Pfam" id="PF16212">
    <property type="entry name" value="PhoLip_ATPase_C"/>
    <property type="match status" value="1"/>
</dbReference>
<evidence type="ECO:0000256" key="16">
    <source>
        <dbReference type="PIRSR" id="PIRSR606539-3"/>
    </source>
</evidence>
<protein>
    <recommendedName>
        <fullName evidence="17">Phospholipid-transporting ATPase</fullName>
        <ecNumber evidence="17">7.6.2.1</ecNumber>
    </recommendedName>
</protein>